<evidence type="ECO:0000313" key="3">
    <source>
        <dbReference type="Proteomes" id="UP001140453"/>
    </source>
</evidence>
<gene>
    <name evidence="2" type="ORF">N0V93_006708</name>
</gene>
<dbReference type="SUPFAM" id="SSF55729">
    <property type="entry name" value="Acyl-CoA N-acyltransferases (Nat)"/>
    <property type="match status" value="1"/>
</dbReference>
<dbReference type="EMBL" id="JAPEVB010000004">
    <property type="protein sequence ID" value="KAJ4389243.1"/>
    <property type="molecule type" value="Genomic_DNA"/>
</dbReference>
<dbReference type="PROSITE" id="PS51186">
    <property type="entry name" value="GNAT"/>
    <property type="match status" value="1"/>
</dbReference>
<evidence type="ECO:0000259" key="1">
    <source>
        <dbReference type="PROSITE" id="PS51186"/>
    </source>
</evidence>
<dbReference type="AlphaFoldDB" id="A0A9W8YNQ4"/>
<proteinExistence type="predicted"/>
<dbReference type="InterPro" id="IPR016181">
    <property type="entry name" value="Acyl_CoA_acyltransferase"/>
</dbReference>
<feature type="domain" description="N-acetyltransferase" evidence="1">
    <location>
        <begin position="10"/>
        <end position="161"/>
    </location>
</feature>
<dbReference type="InterPro" id="IPR000182">
    <property type="entry name" value="GNAT_dom"/>
</dbReference>
<dbReference type="Gene3D" id="3.40.630.30">
    <property type="match status" value="1"/>
</dbReference>
<sequence length="295" mass="33247">MHVLQKPLIEHRWSATHWNQARDVPEIHELWCQSVPPQFKLHLPGLLRVLQRDGYAKHFVVREAGTNLLLGFCATYITYFDNKGETLVGSVAALLVRAPHRGRGIGRALHDEAMRGFKKTRGVNRLQLGSTFPRLLYGLPVGHPSETWFKQRGWRMDCTVPGTGQEVNDWLLAFSEWPTGGLPSIGVSFRSCEFTDFDRVLEVVERESERNGNMAWYDQYAKLADSMSMTDIMLGLTGDKIVATAITYVTRSENPSAEDIPWAGSISEDTGGTTCICITGMLESGYFNFEWQLMT</sequence>
<name>A0A9W8YNQ4_9PEZI</name>
<organism evidence="2 3">
    <name type="scientific">Gnomoniopsis smithogilvyi</name>
    <dbReference type="NCBI Taxonomy" id="1191159"/>
    <lineage>
        <taxon>Eukaryota</taxon>
        <taxon>Fungi</taxon>
        <taxon>Dikarya</taxon>
        <taxon>Ascomycota</taxon>
        <taxon>Pezizomycotina</taxon>
        <taxon>Sordariomycetes</taxon>
        <taxon>Sordariomycetidae</taxon>
        <taxon>Diaporthales</taxon>
        <taxon>Gnomoniaceae</taxon>
        <taxon>Gnomoniopsis</taxon>
    </lineage>
</organism>
<accession>A0A9W8YNQ4</accession>
<dbReference type="Pfam" id="PF00583">
    <property type="entry name" value="Acetyltransf_1"/>
    <property type="match status" value="1"/>
</dbReference>
<keyword evidence="3" id="KW-1185">Reference proteome</keyword>
<dbReference type="CDD" id="cd04301">
    <property type="entry name" value="NAT_SF"/>
    <property type="match status" value="1"/>
</dbReference>
<evidence type="ECO:0000313" key="2">
    <source>
        <dbReference type="EMBL" id="KAJ4389243.1"/>
    </source>
</evidence>
<reference evidence="2" key="1">
    <citation type="submission" date="2022-10" db="EMBL/GenBank/DDBJ databases">
        <title>Tapping the CABI collections for fungal endophytes: first genome assemblies for Collariella, Neodidymelliopsis, Ascochyta clinopodiicola, Didymella pomorum, Didymosphaeria variabile, Neocosmospora piperis and Neocucurbitaria cava.</title>
        <authorList>
            <person name="Hill R."/>
        </authorList>
    </citation>
    <scope>NUCLEOTIDE SEQUENCE</scope>
    <source>
        <strain evidence="2">IMI 355082</strain>
    </source>
</reference>
<dbReference type="GO" id="GO:0016747">
    <property type="term" value="F:acyltransferase activity, transferring groups other than amino-acyl groups"/>
    <property type="evidence" value="ECO:0007669"/>
    <property type="project" value="InterPro"/>
</dbReference>
<dbReference type="Proteomes" id="UP001140453">
    <property type="component" value="Unassembled WGS sequence"/>
</dbReference>
<comment type="caution">
    <text evidence="2">The sequence shown here is derived from an EMBL/GenBank/DDBJ whole genome shotgun (WGS) entry which is preliminary data.</text>
</comment>
<dbReference type="OrthoDB" id="47059at2759"/>
<protein>
    <recommendedName>
        <fullName evidence="1">N-acetyltransferase domain-containing protein</fullName>
    </recommendedName>
</protein>